<accession>G4Z7Z9</accession>
<evidence type="ECO:0000313" key="1">
    <source>
        <dbReference type="EMBL" id="EGZ19063.1"/>
    </source>
</evidence>
<feature type="non-terminal residue" evidence="1">
    <location>
        <position position="1"/>
    </location>
</feature>
<sequence length="91" mass="10202">RDSIDSLSEIRLEGRRLVLDRSVVNHHSVNYDRLTEILAAENLSISPPPSHMSMLGTSVVSLDPFAKRVMICRQHVGSVHQGHPRTYSDLV</sequence>
<dbReference type="EMBL" id="JH159153">
    <property type="protein sequence ID" value="EGZ19063.1"/>
    <property type="molecule type" value="Genomic_DNA"/>
</dbReference>
<dbReference type="GeneID" id="20656306"/>
<dbReference type="Proteomes" id="UP000002640">
    <property type="component" value="Unassembled WGS sequence"/>
</dbReference>
<dbReference type="RefSeq" id="XP_009521780.1">
    <property type="nucleotide sequence ID" value="XM_009523485.1"/>
</dbReference>
<dbReference type="STRING" id="1094619.G4Z7Z9"/>
<protein>
    <submittedName>
        <fullName evidence="1">Uncharacterized protein</fullName>
    </submittedName>
</protein>
<evidence type="ECO:0000313" key="2">
    <source>
        <dbReference type="Proteomes" id="UP000002640"/>
    </source>
</evidence>
<keyword evidence="2" id="KW-1185">Reference proteome</keyword>
<dbReference type="KEGG" id="psoj:PHYSODRAFT_488577"/>
<organism evidence="1 2">
    <name type="scientific">Phytophthora sojae (strain P6497)</name>
    <name type="common">Soybean stem and root rot agent</name>
    <name type="synonym">Phytophthora megasperma f. sp. glycines</name>
    <dbReference type="NCBI Taxonomy" id="1094619"/>
    <lineage>
        <taxon>Eukaryota</taxon>
        <taxon>Sar</taxon>
        <taxon>Stramenopiles</taxon>
        <taxon>Oomycota</taxon>
        <taxon>Peronosporomycetes</taxon>
        <taxon>Peronosporales</taxon>
        <taxon>Peronosporaceae</taxon>
        <taxon>Phytophthora</taxon>
    </lineage>
</organism>
<dbReference type="AlphaFoldDB" id="G4Z7Z9"/>
<name>G4Z7Z9_PHYSP</name>
<reference evidence="1 2" key="1">
    <citation type="journal article" date="2006" name="Science">
        <title>Phytophthora genome sequences uncover evolutionary origins and mechanisms of pathogenesis.</title>
        <authorList>
            <person name="Tyler B.M."/>
            <person name="Tripathy S."/>
            <person name="Zhang X."/>
            <person name="Dehal P."/>
            <person name="Jiang R.H."/>
            <person name="Aerts A."/>
            <person name="Arredondo F.D."/>
            <person name="Baxter L."/>
            <person name="Bensasson D."/>
            <person name="Beynon J.L."/>
            <person name="Chapman J."/>
            <person name="Damasceno C.M."/>
            <person name="Dorrance A.E."/>
            <person name="Dou D."/>
            <person name="Dickerman A.W."/>
            <person name="Dubchak I.L."/>
            <person name="Garbelotto M."/>
            <person name="Gijzen M."/>
            <person name="Gordon S.G."/>
            <person name="Govers F."/>
            <person name="Grunwald N.J."/>
            <person name="Huang W."/>
            <person name="Ivors K.L."/>
            <person name="Jones R.W."/>
            <person name="Kamoun S."/>
            <person name="Krampis K."/>
            <person name="Lamour K.H."/>
            <person name="Lee M.K."/>
            <person name="McDonald W.H."/>
            <person name="Medina M."/>
            <person name="Meijer H.J."/>
            <person name="Nordberg E.K."/>
            <person name="Maclean D.J."/>
            <person name="Ospina-Giraldo M.D."/>
            <person name="Morris P.F."/>
            <person name="Phuntumart V."/>
            <person name="Putnam N.H."/>
            <person name="Rash S."/>
            <person name="Rose J.K."/>
            <person name="Sakihama Y."/>
            <person name="Salamov A.A."/>
            <person name="Savidor A."/>
            <person name="Scheuring C.F."/>
            <person name="Smith B.M."/>
            <person name="Sobral B.W."/>
            <person name="Terry A."/>
            <person name="Torto-Alalibo T.A."/>
            <person name="Win J."/>
            <person name="Xu Z."/>
            <person name="Zhang H."/>
            <person name="Grigoriev I.V."/>
            <person name="Rokhsar D.S."/>
            <person name="Boore J.L."/>
        </authorList>
    </citation>
    <scope>NUCLEOTIDE SEQUENCE [LARGE SCALE GENOMIC DNA]</scope>
    <source>
        <strain evidence="1 2">P6497</strain>
    </source>
</reference>
<proteinExistence type="predicted"/>
<dbReference type="InParanoid" id="G4Z7Z9"/>
<gene>
    <name evidence="1" type="ORF">PHYSODRAFT_488577</name>
</gene>